<dbReference type="Proteomes" id="UP000003221">
    <property type="component" value="Unassembled WGS sequence"/>
</dbReference>
<proteinExistence type="predicted"/>
<dbReference type="EMBL" id="AFCS01000422">
    <property type="protein sequence ID" value="EHC80353.1"/>
    <property type="molecule type" value="Genomic_DNA"/>
</dbReference>
<reference evidence="1 2" key="1">
    <citation type="journal article" date="2011" name="BMC Genomics">
        <title>Genome sequencing reveals diversification of virulence factor content and possible host adaptation in distinct subpopulations of Salmonella enterica.</title>
        <authorList>
            <person name="den Bakker H.C."/>
            <person name="Moreno Switt A.I."/>
            <person name="Govoni G."/>
            <person name="Cummings C.A."/>
            <person name="Ranieri M.L."/>
            <person name="Degoricija L."/>
            <person name="Hoelzer K."/>
            <person name="Rodriguez-Rivera L.D."/>
            <person name="Brown S."/>
            <person name="Bolchacova E."/>
            <person name="Furtado M.R."/>
            <person name="Wiedmann M."/>
        </authorList>
    </citation>
    <scope>NUCLEOTIDE SEQUENCE [LARGE SCALE GENOMIC DNA]</scope>
    <source>
        <strain evidence="1 2">S5-403</strain>
    </source>
</reference>
<organism evidence="1 2">
    <name type="scientific">Salmonella enterica subsp. enterica serovar Montevideo str. S5-403</name>
    <dbReference type="NCBI Taxonomy" id="913242"/>
    <lineage>
        <taxon>Bacteria</taxon>
        <taxon>Pseudomonadati</taxon>
        <taxon>Pseudomonadota</taxon>
        <taxon>Gammaproteobacteria</taxon>
        <taxon>Enterobacterales</taxon>
        <taxon>Enterobacteriaceae</taxon>
        <taxon>Salmonella</taxon>
    </lineage>
</organism>
<dbReference type="PATRIC" id="fig|913242.3.peg.1521"/>
<name>G5Q1I0_SALMO</name>
<evidence type="ECO:0000313" key="2">
    <source>
        <dbReference type="Proteomes" id="UP000003221"/>
    </source>
</evidence>
<sequence length="37" mass="4533">MWKVIYLAIKDVSKKWSMPIQHWRLAMSRFIIEVGDR</sequence>
<protein>
    <submittedName>
        <fullName evidence="1">Uncharacterized protein</fullName>
    </submittedName>
</protein>
<accession>G5Q1I0</accession>
<gene>
    <name evidence="1" type="ORF">LTSEMON_1706</name>
</gene>
<evidence type="ECO:0000313" key="1">
    <source>
        <dbReference type="EMBL" id="EHC80353.1"/>
    </source>
</evidence>
<comment type="caution">
    <text evidence="1">The sequence shown here is derived from an EMBL/GenBank/DDBJ whole genome shotgun (WGS) entry which is preliminary data.</text>
</comment>
<dbReference type="AlphaFoldDB" id="G5Q1I0"/>